<dbReference type="STRING" id="1231341.Abor_037_017"/>
<dbReference type="Proteomes" id="UP000032670">
    <property type="component" value="Unassembled WGS sequence"/>
</dbReference>
<organism evidence="1 4">
    <name type="scientific">Acetobacter orientalis</name>
    <dbReference type="NCBI Taxonomy" id="146474"/>
    <lineage>
        <taxon>Bacteria</taxon>
        <taxon>Pseudomonadati</taxon>
        <taxon>Pseudomonadota</taxon>
        <taxon>Alphaproteobacteria</taxon>
        <taxon>Acetobacterales</taxon>
        <taxon>Acetobacteraceae</taxon>
        <taxon>Acetobacter</taxon>
    </lineage>
</organism>
<evidence type="ECO:0000313" key="1">
    <source>
        <dbReference type="EMBL" id="BBC81332.1"/>
    </source>
</evidence>
<reference evidence="2 3" key="1">
    <citation type="submission" date="2012-11" db="EMBL/GenBank/DDBJ databases">
        <title>Whole genome sequence of Acetobacter orientalis 21F-2.</title>
        <authorList>
            <person name="Azuma Y."/>
            <person name="Higashiura N."/>
            <person name="Hirakawa H."/>
            <person name="Matsushita K."/>
        </authorList>
    </citation>
    <scope>NUCLEOTIDE SEQUENCE [LARGE SCALE GENOMIC DNA]</scope>
    <source>
        <strain evidence="2 3">21F-2</strain>
    </source>
</reference>
<sequence length="69" mass="7165">MRTHGLILRVHGLFAQLSSIAASVRGKNSEPNPKGSFLDAVAEFVAASKKGWVFGSYKGAAAGSTVCTL</sequence>
<reference evidence="1 4" key="2">
    <citation type="submission" date="2018-02" db="EMBL/GenBank/DDBJ databases">
        <title>Acetobacter orientalis genome.</title>
        <authorList>
            <person name="Nakashima N."/>
            <person name="Tamura T."/>
        </authorList>
    </citation>
    <scope>NUCLEOTIDE SEQUENCE [LARGE SCALE GENOMIC DNA]</scope>
    <source>
        <strain evidence="1 4">FAN1</strain>
    </source>
</reference>
<dbReference type="EMBL" id="AP018515">
    <property type="protein sequence ID" value="BBC81332.1"/>
    <property type="molecule type" value="Genomic_DNA"/>
</dbReference>
<gene>
    <name evidence="2" type="ORF">Abor_037_017</name>
    <name evidence="1" type="ORF">AcetOrient_orf04511</name>
</gene>
<dbReference type="KEGG" id="aot:AcetOri_orf04511"/>
<name>A0A2Z5ZKM1_9PROT</name>
<accession>A0A0D6NNR8</accession>
<dbReference type="Proteomes" id="UP000270034">
    <property type="component" value="Chromosome"/>
</dbReference>
<dbReference type="AlphaFoldDB" id="A0A2Z5ZKM1"/>
<evidence type="ECO:0000313" key="3">
    <source>
        <dbReference type="Proteomes" id="UP000032670"/>
    </source>
</evidence>
<evidence type="ECO:0000313" key="2">
    <source>
        <dbReference type="EMBL" id="GAN67071.1"/>
    </source>
</evidence>
<accession>A0A2Z5ZKM1</accession>
<keyword evidence="3" id="KW-1185">Reference proteome</keyword>
<protein>
    <submittedName>
        <fullName evidence="1">Ribose ABC transporter permease</fullName>
    </submittedName>
</protein>
<evidence type="ECO:0000313" key="4">
    <source>
        <dbReference type="Proteomes" id="UP000270034"/>
    </source>
</evidence>
<proteinExistence type="predicted"/>
<dbReference type="EMBL" id="BAMX01000037">
    <property type="protein sequence ID" value="GAN67071.1"/>
    <property type="molecule type" value="Genomic_DNA"/>
</dbReference>